<evidence type="ECO:0000256" key="3">
    <source>
        <dbReference type="ARBA" id="ARBA00023242"/>
    </source>
</evidence>
<evidence type="ECO:0000256" key="1">
    <source>
        <dbReference type="ARBA" id="ARBA00004123"/>
    </source>
</evidence>
<dbReference type="InterPro" id="IPR036388">
    <property type="entry name" value="WH-like_DNA-bd_sf"/>
</dbReference>
<dbReference type="InterPro" id="IPR051770">
    <property type="entry name" value="Forkhead_box_regulator"/>
</dbReference>
<protein>
    <recommendedName>
        <fullName evidence="5">Fork-head domain-containing protein</fullName>
    </recommendedName>
</protein>
<dbReference type="SUPFAM" id="SSF46785">
    <property type="entry name" value="Winged helix' DNA-binding domain"/>
    <property type="match status" value="1"/>
</dbReference>
<keyword evidence="3 4" id="KW-0539">Nucleus</keyword>
<dbReference type="GO" id="GO:0000981">
    <property type="term" value="F:DNA-binding transcription factor activity, RNA polymerase II-specific"/>
    <property type="evidence" value="ECO:0007669"/>
    <property type="project" value="TreeGrafter"/>
</dbReference>
<dbReference type="Proteomes" id="UP000186922">
    <property type="component" value="Unassembled WGS sequence"/>
</dbReference>
<dbReference type="OrthoDB" id="5954824at2759"/>
<dbReference type="PANTHER" id="PTHR46262:SF2">
    <property type="entry name" value="FORKHEAD BOX PROTEIN BINIOU"/>
    <property type="match status" value="1"/>
</dbReference>
<sequence length="351" mass="37352">MAIQHAPSRKVTLNEIYQFLQTHFDFFRGPYQGWKNSVRHNLSLNECFIKLPKGLGRPGKGHYWTMDPASEFMFEEGSFRRRPRGFRRKCLNHDSAKAQSMGSSFPIMTTSSSSTSGVLAAGTSASSVSSGPMSISPAGSFSGDVFGASVLQTPRANLMPRGSTFGSHMSSGHHALNNHHSMQSNMGAGDQAHNNVNTACLSWNSLAAQRHSASANYAFASAGYPYNFCGSDLYGISSQCNPSGSPYVNFAASPSQMYPSNSWNMPASNFSVVAGGGSGLDSAAAAEISKHASSAHSVHHLPLANMAMHYATNGNMISTSTPTYDMVSHCSATFAPYGSANGSHCSLQDSK</sequence>
<dbReference type="InterPro" id="IPR001766">
    <property type="entry name" value="Fork_head_dom"/>
</dbReference>
<evidence type="ECO:0000313" key="6">
    <source>
        <dbReference type="EMBL" id="GAU88941.1"/>
    </source>
</evidence>
<name>A0A1D1UHK5_RAMVA</name>
<comment type="caution">
    <text evidence="6">The sequence shown here is derived from an EMBL/GenBank/DDBJ whole genome shotgun (WGS) entry which is preliminary data.</text>
</comment>
<dbReference type="GO" id="GO:0005634">
    <property type="term" value="C:nucleus"/>
    <property type="evidence" value="ECO:0007669"/>
    <property type="project" value="UniProtKB-SubCell"/>
</dbReference>
<evidence type="ECO:0000256" key="4">
    <source>
        <dbReference type="PROSITE-ProRule" id="PRU00089"/>
    </source>
</evidence>
<dbReference type="GO" id="GO:0001710">
    <property type="term" value="P:mesodermal cell fate commitment"/>
    <property type="evidence" value="ECO:0007669"/>
    <property type="project" value="UniProtKB-ARBA"/>
</dbReference>
<dbReference type="PANTHER" id="PTHR46262">
    <property type="entry name" value="FORKHEAD BOX PROTEIN BINIOU"/>
    <property type="match status" value="1"/>
</dbReference>
<dbReference type="InterPro" id="IPR036390">
    <property type="entry name" value="WH_DNA-bd_sf"/>
</dbReference>
<organism evidence="6 7">
    <name type="scientific">Ramazzottius varieornatus</name>
    <name type="common">Water bear</name>
    <name type="synonym">Tardigrade</name>
    <dbReference type="NCBI Taxonomy" id="947166"/>
    <lineage>
        <taxon>Eukaryota</taxon>
        <taxon>Metazoa</taxon>
        <taxon>Ecdysozoa</taxon>
        <taxon>Tardigrada</taxon>
        <taxon>Eutardigrada</taxon>
        <taxon>Parachela</taxon>
        <taxon>Hypsibioidea</taxon>
        <taxon>Ramazzottiidae</taxon>
        <taxon>Ramazzottius</taxon>
    </lineage>
</organism>
<reference evidence="6 7" key="1">
    <citation type="journal article" date="2016" name="Nat. Commun.">
        <title>Extremotolerant tardigrade genome and improved radiotolerance of human cultured cells by tardigrade-unique protein.</title>
        <authorList>
            <person name="Hashimoto T."/>
            <person name="Horikawa D.D."/>
            <person name="Saito Y."/>
            <person name="Kuwahara H."/>
            <person name="Kozuka-Hata H."/>
            <person name="Shin-I T."/>
            <person name="Minakuchi Y."/>
            <person name="Ohishi K."/>
            <person name="Motoyama A."/>
            <person name="Aizu T."/>
            <person name="Enomoto A."/>
            <person name="Kondo K."/>
            <person name="Tanaka S."/>
            <person name="Hara Y."/>
            <person name="Koshikawa S."/>
            <person name="Sagara H."/>
            <person name="Miura T."/>
            <person name="Yokobori S."/>
            <person name="Miyagawa K."/>
            <person name="Suzuki Y."/>
            <person name="Kubo T."/>
            <person name="Oyama M."/>
            <person name="Kohara Y."/>
            <person name="Fujiyama A."/>
            <person name="Arakawa K."/>
            <person name="Katayama T."/>
            <person name="Toyoda A."/>
            <person name="Kunieda T."/>
        </authorList>
    </citation>
    <scope>NUCLEOTIDE SEQUENCE [LARGE SCALE GENOMIC DNA]</scope>
    <source>
        <strain evidence="6 7">YOKOZUNA-1</strain>
    </source>
</reference>
<evidence type="ECO:0000259" key="5">
    <source>
        <dbReference type="PROSITE" id="PS50039"/>
    </source>
</evidence>
<dbReference type="Pfam" id="PF00250">
    <property type="entry name" value="Forkhead"/>
    <property type="match status" value="1"/>
</dbReference>
<feature type="DNA-binding region" description="Fork-head" evidence="4">
    <location>
        <begin position="1"/>
        <end position="84"/>
    </location>
</feature>
<dbReference type="InterPro" id="IPR030456">
    <property type="entry name" value="TF_fork_head_CS_2"/>
</dbReference>
<gene>
    <name evidence="6" type="primary">RvY_01550-1</name>
    <name evidence="6" type="synonym">RvY_01550.1</name>
    <name evidence="6" type="ORF">RvY_01550</name>
</gene>
<proteinExistence type="predicted"/>
<dbReference type="PRINTS" id="PR00053">
    <property type="entry name" value="FORKHEAD"/>
</dbReference>
<dbReference type="FunFam" id="1.10.10.10:FF:000071">
    <property type="entry name" value="Forkhead box F1"/>
    <property type="match status" value="1"/>
</dbReference>
<dbReference type="PROSITE" id="PS50039">
    <property type="entry name" value="FORK_HEAD_3"/>
    <property type="match status" value="1"/>
</dbReference>
<dbReference type="PROSITE" id="PS00658">
    <property type="entry name" value="FORK_HEAD_2"/>
    <property type="match status" value="1"/>
</dbReference>
<dbReference type="GO" id="GO:0009887">
    <property type="term" value="P:animal organ morphogenesis"/>
    <property type="evidence" value="ECO:0007669"/>
    <property type="project" value="TreeGrafter"/>
</dbReference>
<accession>A0A1D1UHK5</accession>
<dbReference type="STRING" id="947166.A0A1D1UHK5"/>
<dbReference type="GO" id="GO:0000978">
    <property type="term" value="F:RNA polymerase II cis-regulatory region sequence-specific DNA binding"/>
    <property type="evidence" value="ECO:0007669"/>
    <property type="project" value="TreeGrafter"/>
</dbReference>
<dbReference type="SMART" id="SM00339">
    <property type="entry name" value="FH"/>
    <property type="match status" value="1"/>
</dbReference>
<keyword evidence="7" id="KW-1185">Reference proteome</keyword>
<dbReference type="AlphaFoldDB" id="A0A1D1UHK5"/>
<keyword evidence="2 4" id="KW-0238">DNA-binding</keyword>
<dbReference type="Gene3D" id="1.10.10.10">
    <property type="entry name" value="Winged helix-like DNA-binding domain superfamily/Winged helix DNA-binding domain"/>
    <property type="match status" value="1"/>
</dbReference>
<feature type="domain" description="Fork-head" evidence="5">
    <location>
        <begin position="1"/>
        <end position="84"/>
    </location>
</feature>
<evidence type="ECO:0000313" key="7">
    <source>
        <dbReference type="Proteomes" id="UP000186922"/>
    </source>
</evidence>
<evidence type="ECO:0000256" key="2">
    <source>
        <dbReference type="ARBA" id="ARBA00023125"/>
    </source>
</evidence>
<dbReference type="EMBL" id="BDGG01000001">
    <property type="protein sequence ID" value="GAU88941.1"/>
    <property type="molecule type" value="Genomic_DNA"/>
</dbReference>
<comment type="subcellular location">
    <subcellularLocation>
        <location evidence="1 4">Nucleus</location>
    </subcellularLocation>
</comment>